<dbReference type="CDD" id="cd24007">
    <property type="entry name" value="ASKHA_NBD_eukNAGK-like"/>
    <property type="match status" value="1"/>
</dbReference>
<evidence type="ECO:0000313" key="3">
    <source>
        <dbReference type="Proteomes" id="UP000199258"/>
    </source>
</evidence>
<dbReference type="Proteomes" id="UP000199258">
    <property type="component" value="Unassembled WGS sequence"/>
</dbReference>
<sequence>MPAGIPQAYRRVRNLVPMPNIAPEGPDGLQAPAPVSADGAPDPVAPDVIGLDIGGTKTHGVRWNAGVAVAEAKSGSANVQNVPPEEAARNLAELFAALGGHADRVVAGSGGVDTDSDAEALRVLIAQQVPGARIDVVHDTRLILAAGAASTGIAVIAGTGSVAWGMDAQGRQARSGGWGYLLGDEGSGYWMAREAVRATLHRFNRAEPVGVLGESVLRANGVQAPDELIALFHGPYGRRYWAGQAHLVFDAARAGDSVAEDIVNEAARHLRGLVGDVATVLGLRSPVIIGGGLAVHQPRLQELLARGLQEDGFSEVRFLAVDPVHGVDYLLRSGSL</sequence>
<dbReference type="SUPFAM" id="SSF53067">
    <property type="entry name" value="Actin-like ATPase domain"/>
    <property type="match status" value="2"/>
</dbReference>
<name>A0A1G8C6Z4_9MICC</name>
<dbReference type="InterPro" id="IPR002731">
    <property type="entry name" value="ATPase_BadF"/>
</dbReference>
<evidence type="ECO:0000313" key="2">
    <source>
        <dbReference type="EMBL" id="SDH40690.1"/>
    </source>
</evidence>
<dbReference type="PANTHER" id="PTHR43190">
    <property type="entry name" value="N-ACETYL-D-GLUCOSAMINE KINASE"/>
    <property type="match status" value="1"/>
</dbReference>
<dbReference type="Gene3D" id="3.30.420.40">
    <property type="match status" value="2"/>
</dbReference>
<evidence type="ECO:0000259" key="1">
    <source>
        <dbReference type="Pfam" id="PF01869"/>
    </source>
</evidence>
<keyword evidence="3" id="KW-1185">Reference proteome</keyword>
<dbReference type="InterPro" id="IPR052519">
    <property type="entry name" value="Euk-type_GlcNAc_Kinase"/>
</dbReference>
<reference evidence="2 3" key="1">
    <citation type="submission" date="2016-10" db="EMBL/GenBank/DDBJ databases">
        <authorList>
            <person name="de Groot N.N."/>
        </authorList>
    </citation>
    <scope>NUCLEOTIDE SEQUENCE [LARGE SCALE GENOMIC DNA]</scope>
    <source>
        <strain evidence="2 3">NP_1H</strain>
    </source>
</reference>
<dbReference type="Pfam" id="PF01869">
    <property type="entry name" value="BcrAD_BadFG"/>
    <property type="match status" value="1"/>
</dbReference>
<protein>
    <submittedName>
        <fullName evidence="2">BadF-type ATPase</fullName>
    </submittedName>
</protein>
<feature type="domain" description="ATPase BadF/BadG/BcrA/BcrD type" evidence="1">
    <location>
        <begin position="49"/>
        <end position="303"/>
    </location>
</feature>
<dbReference type="EMBL" id="FNDT01000001">
    <property type="protein sequence ID" value="SDH40690.1"/>
    <property type="molecule type" value="Genomic_DNA"/>
</dbReference>
<proteinExistence type="predicted"/>
<dbReference type="STRING" id="335973.SAMN04488693_101160"/>
<accession>A0A1G8C6Z4</accession>
<gene>
    <name evidence="2" type="ORF">SAMN04488693_101160</name>
</gene>
<dbReference type="AlphaFoldDB" id="A0A1G8C6Z4"/>
<dbReference type="InterPro" id="IPR043129">
    <property type="entry name" value="ATPase_NBD"/>
</dbReference>
<dbReference type="PANTHER" id="PTHR43190:SF3">
    <property type="entry name" value="N-ACETYL-D-GLUCOSAMINE KINASE"/>
    <property type="match status" value="1"/>
</dbReference>
<organism evidence="2 3">
    <name type="scientific">Arthrobacter subterraneus</name>
    <dbReference type="NCBI Taxonomy" id="335973"/>
    <lineage>
        <taxon>Bacteria</taxon>
        <taxon>Bacillati</taxon>
        <taxon>Actinomycetota</taxon>
        <taxon>Actinomycetes</taxon>
        <taxon>Micrococcales</taxon>
        <taxon>Micrococcaceae</taxon>
        <taxon>Arthrobacter</taxon>
    </lineage>
</organism>